<feature type="region of interest" description="Disordered" evidence="1">
    <location>
        <begin position="36"/>
        <end position="103"/>
    </location>
</feature>
<keyword evidence="4" id="KW-1185">Reference proteome</keyword>
<dbReference type="EMBL" id="JACSCY010000009">
    <property type="protein sequence ID" value="MBC6611747.1"/>
    <property type="molecule type" value="Genomic_DNA"/>
</dbReference>
<comment type="caution">
    <text evidence="3">The sequence shown here is derived from an EMBL/GenBank/DDBJ whole genome shotgun (WGS) entry which is preliminary data.</text>
</comment>
<gene>
    <name evidence="3" type="ORF">H8B15_12500</name>
</gene>
<feature type="signal peptide" evidence="2">
    <location>
        <begin position="1"/>
        <end position="20"/>
    </location>
</feature>
<accession>A0ABR7MKY3</accession>
<proteinExistence type="predicted"/>
<dbReference type="Proteomes" id="UP000622017">
    <property type="component" value="Unassembled WGS sequence"/>
</dbReference>
<feature type="region of interest" description="Disordered" evidence="1">
    <location>
        <begin position="127"/>
        <end position="153"/>
    </location>
</feature>
<name>A0ABR7MKY3_9BACT</name>
<reference evidence="3 4" key="1">
    <citation type="submission" date="2020-08" db="EMBL/GenBank/DDBJ databases">
        <title>Hymenobacter sp.</title>
        <authorList>
            <person name="Kim M.K."/>
        </authorList>
    </citation>
    <scope>NUCLEOTIDE SEQUENCE [LARGE SCALE GENOMIC DNA]</scope>
    <source>
        <strain evidence="3 4">BT507</strain>
    </source>
</reference>
<keyword evidence="2" id="KW-0732">Signal</keyword>
<evidence type="ECO:0000256" key="1">
    <source>
        <dbReference type="SAM" id="MobiDB-lite"/>
    </source>
</evidence>
<evidence type="ECO:0008006" key="5">
    <source>
        <dbReference type="Google" id="ProtNLM"/>
    </source>
</evidence>
<evidence type="ECO:0000313" key="4">
    <source>
        <dbReference type="Proteomes" id="UP000622017"/>
    </source>
</evidence>
<feature type="compositionally biased region" description="Basic and acidic residues" evidence="1">
    <location>
        <begin position="127"/>
        <end position="140"/>
    </location>
</feature>
<sequence length="153" mass="17508">MKKSLILFAAFVFTMGAASAQTTTQNEMGQMQRPMRGQGMRNMTPEQRADQQAQRLTKQLSLSADQTTKVKSLALAQQQERQTMRTQASADRQAMMQNMKASHDKYEEQLKGILTSDQYTKYTQMRDERMNKMQDKLQDRKGKKGKMKASTNG</sequence>
<evidence type="ECO:0000313" key="3">
    <source>
        <dbReference type="EMBL" id="MBC6611747.1"/>
    </source>
</evidence>
<protein>
    <recommendedName>
        <fullName evidence="5">DUF4890 domain-containing protein</fullName>
    </recommendedName>
</protein>
<feature type="compositionally biased region" description="Polar residues" evidence="1">
    <location>
        <begin position="50"/>
        <end position="100"/>
    </location>
</feature>
<feature type="chain" id="PRO_5046657407" description="DUF4890 domain-containing protein" evidence="2">
    <location>
        <begin position="21"/>
        <end position="153"/>
    </location>
</feature>
<organism evidence="3 4">
    <name type="scientific">Hymenobacter citatus</name>
    <dbReference type="NCBI Taxonomy" id="2763506"/>
    <lineage>
        <taxon>Bacteria</taxon>
        <taxon>Pseudomonadati</taxon>
        <taxon>Bacteroidota</taxon>
        <taxon>Cytophagia</taxon>
        <taxon>Cytophagales</taxon>
        <taxon>Hymenobacteraceae</taxon>
        <taxon>Hymenobacter</taxon>
    </lineage>
</organism>
<dbReference type="RefSeq" id="WP_187320029.1">
    <property type="nucleotide sequence ID" value="NZ_JACSCY010000009.1"/>
</dbReference>
<evidence type="ECO:0000256" key="2">
    <source>
        <dbReference type="SAM" id="SignalP"/>
    </source>
</evidence>